<gene>
    <name evidence="12" type="primary">folD</name>
    <name evidence="15" type="ORF">TcarDRAFT_1975</name>
</gene>
<evidence type="ECO:0000256" key="6">
    <source>
        <dbReference type="ARBA" id="ARBA00022801"/>
    </source>
</evidence>
<sequence>MALILDGKAVAAAYKAKIKAKVDALAAQNITCGLAILLVGNDAASRIYADRLVKLATGLGVQAVVRHLPADATEEEVLALVCELNEDDHIHGILPMMPLPPHLATDRVAAALAPDKDVDALHPLNAGLVATGKSRWAPCTPRAVMAILDYYQIDVSGKHAVVIGRSNVVGKPLAHLLLGQNATVTVCHSKTRDLAALTRQADVIVAAVGRPALIGPDMVRPGAVVIDVGINEVNGAVVGDVDYDAVFPIAGAITPVPGGVGAVTTVMVVEAALRSFGDL</sequence>
<keyword evidence="9 12" id="KW-0368">Histidine biosynthesis</keyword>
<dbReference type="EMBL" id="AAWL01000002">
    <property type="protein sequence ID" value="EAX48503.1"/>
    <property type="molecule type" value="Genomic_DNA"/>
</dbReference>
<dbReference type="GO" id="GO:0009086">
    <property type="term" value="P:methionine biosynthetic process"/>
    <property type="evidence" value="ECO:0007669"/>
    <property type="project" value="UniProtKB-KW"/>
</dbReference>
<dbReference type="FunFam" id="3.40.50.10860:FF:000005">
    <property type="entry name" value="C-1-tetrahydrofolate synthase, cytoplasmic, putative"/>
    <property type="match status" value="1"/>
</dbReference>
<evidence type="ECO:0000313" key="15">
    <source>
        <dbReference type="EMBL" id="EAX48503.1"/>
    </source>
</evidence>
<dbReference type="GO" id="GO:0004488">
    <property type="term" value="F:methylenetetrahydrofolate dehydrogenase (NADP+) activity"/>
    <property type="evidence" value="ECO:0007669"/>
    <property type="project" value="UniProtKB-UniRule"/>
</dbReference>
<keyword evidence="5 12" id="KW-0658">Purine biosynthesis</keyword>
<dbReference type="FunFam" id="3.40.50.720:FF:000094">
    <property type="entry name" value="Bifunctional protein FolD"/>
    <property type="match status" value="1"/>
</dbReference>
<dbReference type="RefSeq" id="WP_007288275.1">
    <property type="nucleotide sequence ID" value="NZ_AAWL01000002.1"/>
</dbReference>
<dbReference type="GO" id="GO:0035999">
    <property type="term" value="P:tetrahydrofolate interconversion"/>
    <property type="evidence" value="ECO:0007669"/>
    <property type="project" value="UniProtKB-UniRule"/>
</dbReference>
<dbReference type="eggNOG" id="COG0190">
    <property type="taxonomic scope" value="Bacteria"/>
</dbReference>
<evidence type="ECO:0000313" key="16">
    <source>
        <dbReference type="Proteomes" id="UP000005139"/>
    </source>
</evidence>
<protein>
    <recommendedName>
        <fullName evidence="12">Bifunctional protein FolD</fullName>
    </recommendedName>
    <domain>
        <recommendedName>
            <fullName evidence="12">Methylenetetrahydrofolate dehydrogenase</fullName>
            <ecNumber evidence="12">1.5.1.5</ecNumber>
        </recommendedName>
    </domain>
    <domain>
        <recommendedName>
            <fullName evidence="12">Methenyltetrahydrofolate cyclohydrolase</fullName>
            <ecNumber evidence="12">3.5.4.9</ecNumber>
        </recommendedName>
    </domain>
</protein>
<proteinExistence type="inferred from homology"/>
<evidence type="ECO:0000259" key="13">
    <source>
        <dbReference type="Pfam" id="PF00763"/>
    </source>
</evidence>
<dbReference type="PANTHER" id="PTHR48099:SF5">
    <property type="entry name" value="C-1-TETRAHYDROFOLATE SYNTHASE, CYTOPLASMIC"/>
    <property type="match status" value="1"/>
</dbReference>
<dbReference type="EC" id="3.5.4.9" evidence="12"/>
<dbReference type="EC" id="1.5.1.5" evidence="12"/>
<evidence type="ECO:0000256" key="3">
    <source>
        <dbReference type="ARBA" id="ARBA00022563"/>
    </source>
</evidence>
<evidence type="ECO:0000256" key="2">
    <source>
        <dbReference type="ARBA" id="ARBA00011738"/>
    </source>
</evidence>
<dbReference type="Pfam" id="PF00763">
    <property type="entry name" value="THF_DHG_CYH"/>
    <property type="match status" value="1"/>
</dbReference>
<evidence type="ECO:0000256" key="7">
    <source>
        <dbReference type="ARBA" id="ARBA00022857"/>
    </source>
</evidence>
<comment type="caution">
    <text evidence="12">Lacks conserved residue(s) required for the propagation of feature annotation.</text>
</comment>
<evidence type="ECO:0000256" key="9">
    <source>
        <dbReference type="ARBA" id="ARBA00023102"/>
    </source>
</evidence>
<comment type="catalytic activity">
    <reaction evidence="12">
        <text>(6R)-5,10-methenyltetrahydrofolate + H2O = (6R)-10-formyltetrahydrofolate + H(+)</text>
        <dbReference type="Rhea" id="RHEA:23700"/>
        <dbReference type="ChEBI" id="CHEBI:15377"/>
        <dbReference type="ChEBI" id="CHEBI:15378"/>
        <dbReference type="ChEBI" id="CHEBI:57455"/>
        <dbReference type="ChEBI" id="CHEBI:195366"/>
        <dbReference type="EC" id="3.5.4.9"/>
    </reaction>
</comment>
<dbReference type="Gene3D" id="3.40.50.10860">
    <property type="entry name" value="Leucine Dehydrogenase, chain A, domain 1"/>
    <property type="match status" value="1"/>
</dbReference>
<comment type="function">
    <text evidence="12">Catalyzes the oxidation of 5,10-methylenetetrahydrofolate to 5,10-methenyltetrahydrofolate and then the hydrolysis of 5,10-methenyltetrahydrofolate to 10-formyltetrahydrofolate.</text>
</comment>
<keyword evidence="4 12" id="KW-0028">Amino-acid biosynthesis</keyword>
<dbReference type="GO" id="GO:0006164">
    <property type="term" value="P:purine nucleotide biosynthetic process"/>
    <property type="evidence" value="ECO:0007669"/>
    <property type="project" value="UniProtKB-KW"/>
</dbReference>
<keyword evidence="10 12" id="KW-0486">Methionine biosynthesis</keyword>
<comment type="similarity">
    <text evidence="12">Belongs to the tetrahydrofolate dehydrogenase/cyclohydrolase family.</text>
</comment>
<dbReference type="GO" id="GO:0005829">
    <property type="term" value="C:cytosol"/>
    <property type="evidence" value="ECO:0007669"/>
    <property type="project" value="TreeGrafter"/>
</dbReference>
<dbReference type="GO" id="GO:0004477">
    <property type="term" value="F:methenyltetrahydrofolate cyclohydrolase activity"/>
    <property type="evidence" value="ECO:0007669"/>
    <property type="project" value="UniProtKB-UniRule"/>
</dbReference>
<evidence type="ECO:0000256" key="1">
    <source>
        <dbReference type="ARBA" id="ARBA00004777"/>
    </source>
</evidence>
<reference evidence="15 16" key="2">
    <citation type="submission" date="2007-01" db="EMBL/GenBank/DDBJ databases">
        <title>Sequencing of the draft genome and assembly of Thermosinus carboxydivorans Nor1.</title>
        <authorList>
            <consortium name="US DOE Joint Genome Institute (JGI-PGF)"/>
            <person name="Copeland A."/>
            <person name="Lucas S."/>
            <person name="Lapidus A."/>
            <person name="Barry K."/>
            <person name="Glavina del Rio T."/>
            <person name="Dalin E."/>
            <person name="Tice H."/>
            <person name="Bruce D."/>
            <person name="Pitluck S."/>
            <person name="Richardson P."/>
        </authorList>
    </citation>
    <scope>NUCLEOTIDE SEQUENCE [LARGE SCALE GENOMIC DNA]</scope>
    <source>
        <strain evidence="15 16">Nor1</strain>
    </source>
</reference>
<dbReference type="SUPFAM" id="SSF51735">
    <property type="entry name" value="NAD(P)-binding Rossmann-fold domains"/>
    <property type="match status" value="1"/>
</dbReference>
<dbReference type="Pfam" id="PF02882">
    <property type="entry name" value="THF_DHG_CYH_C"/>
    <property type="match status" value="1"/>
</dbReference>
<evidence type="ECO:0000256" key="12">
    <source>
        <dbReference type="HAMAP-Rule" id="MF_01576"/>
    </source>
</evidence>
<dbReference type="InterPro" id="IPR000672">
    <property type="entry name" value="THF_DH/CycHdrlase"/>
</dbReference>
<dbReference type="PRINTS" id="PR00085">
    <property type="entry name" value="THFDHDRGNASE"/>
</dbReference>
<keyword evidence="16" id="KW-1185">Reference proteome</keyword>
<dbReference type="Gene3D" id="3.40.50.720">
    <property type="entry name" value="NAD(P)-binding Rossmann-like Domain"/>
    <property type="match status" value="1"/>
</dbReference>
<dbReference type="UniPathway" id="UPA00193"/>
<feature type="binding site" evidence="12">
    <location>
        <position position="230"/>
    </location>
    <ligand>
        <name>NADP(+)</name>
        <dbReference type="ChEBI" id="CHEBI:58349"/>
    </ligand>
</feature>
<evidence type="ECO:0000256" key="4">
    <source>
        <dbReference type="ARBA" id="ARBA00022605"/>
    </source>
</evidence>
<dbReference type="OrthoDB" id="9803580at2"/>
<dbReference type="SUPFAM" id="SSF53223">
    <property type="entry name" value="Aminoacid dehydrogenase-like, N-terminal domain"/>
    <property type="match status" value="1"/>
</dbReference>
<dbReference type="InterPro" id="IPR020630">
    <property type="entry name" value="THF_DH/CycHdrlase_cat_dom"/>
</dbReference>
<organism evidence="15 16">
    <name type="scientific">Thermosinus carboxydivorans Nor1</name>
    <dbReference type="NCBI Taxonomy" id="401526"/>
    <lineage>
        <taxon>Bacteria</taxon>
        <taxon>Bacillati</taxon>
        <taxon>Bacillota</taxon>
        <taxon>Negativicutes</taxon>
        <taxon>Selenomonadales</taxon>
        <taxon>Sporomusaceae</taxon>
        <taxon>Thermosinus</taxon>
    </lineage>
</organism>
<dbReference type="Proteomes" id="UP000005139">
    <property type="component" value="Unassembled WGS sequence"/>
</dbReference>
<dbReference type="CDD" id="cd01080">
    <property type="entry name" value="NAD_bind_m-THF_DH_Cyclohyd"/>
    <property type="match status" value="1"/>
</dbReference>
<evidence type="ECO:0000256" key="5">
    <source>
        <dbReference type="ARBA" id="ARBA00022755"/>
    </source>
</evidence>
<comment type="subunit">
    <text evidence="2 12">Homodimer.</text>
</comment>
<feature type="domain" description="Tetrahydrofolate dehydrogenase/cyclohydrolase catalytic" evidence="13">
    <location>
        <begin position="5"/>
        <end position="119"/>
    </location>
</feature>
<keyword evidence="7 12" id="KW-0521">NADP</keyword>
<reference evidence="15 16" key="1">
    <citation type="submission" date="2007-01" db="EMBL/GenBank/DDBJ databases">
        <title>Annotation of the draft genome assembly of Thermosinus carboxydivorans Nor1.</title>
        <authorList>
            <consortium name="US DOE Joint Genome Institute (JGI-ORNL)"/>
            <person name="Larimer F."/>
            <person name="Land M."/>
            <person name="Hauser L."/>
        </authorList>
    </citation>
    <scope>NUCLEOTIDE SEQUENCE [LARGE SCALE GENOMIC DNA]</scope>
    <source>
        <strain evidence="15 16">Nor1</strain>
    </source>
</reference>
<dbReference type="HAMAP" id="MF_01576">
    <property type="entry name" value="THF_DHG_CYH"/>
    <property type="match status" value="1"/>
</dbReference>
<dbReference type="GO" id="GO:0000105">
    <property type="term" value="P:L-histidine biosynthetic process"/>
    <property type="evidence" value="ECO:0007669"/>
    <property type="project" value="UniProtKB-KW"/>
</dbReference>
<dbReference type="PANTHER" id="PTHR48099">
    <property type="entry name" value="C-1-TETRAHYDROFOLATE SYNTHASE, CYTOPLASMIC-RELATED"/>
    <property type="match status" value="1"/>
</dbReference>
<feature type="domain" description="Tetrahydrofolate dehydrogenase/cyclohydrolase NAD(P)-binding" evidence="14">
    <location>
        <begin position="138"/>
        <end position="275"/>
    </location>
</feature>
<keyword evidence="3 12" id="KW-0554">One-carbon metabolism</keyword>
<dbReference type="AlphaFoldDB" id="A1HML1"/>
<dbReference type="InterPro" id="IPR046346">
    <property type="entry name" value="Aminoacid_DH-like_N_sf"/>
</dbReference>
<comment type="caution">
    <text evidence="15">The sequence shown here is derived from an EMBL/GenBank/DDBJ whole genome shotgun (WGS) entry which is preliminary data.</text>
</comment>
<dbReference type="InterPro" id="IPR020631">
    <property type="entry name" value="THF_DH/CycHdrlase_NAD-bd_dom"/>
</dbReference>
<keyword evidence="11 12" id="KW-0511">Multifunctional enzyme</keyword>
<evidence type="ECO:0000256" key="8">
    <source>
        <dbReference type="ARBA" id="ARBA00023002"/>
    </source>
</evidence>
<name>A1HML1_9FIRM</name>
<evidence type="ECO:0000256" key="11">
    <source>
        <dbReference type="ARBA" id="ARBA00023268"/>
    </source>
</evidence>
<comment type="pathway">
    <text evidence="1 12">One-carbon metabolism; tetrahydrofolate interconversion.</text>
</comment>
<keyword evidence="8 12" id="KW-0560">Oxidoreductase</keyword>
<comment type="catalytic activity">
    <reaction evidence="12">
        <text>(6R)-5,10-methylene-5,6,7,8-tetrahydrofolate + NADP(+) = (6R)-5,10-methenyltetrahydrofolate + NADPH</text>
        <dbReference type="Rhea" id="RHEA:22812"/>
        <dbReference type="ChEBI" id="CHEBI:15636"/>
        <dbReference type="ChEBI" id="CHEBI:57455"/>
        <dbReference type="ChEBI" id="CHEBI:57783"/>
        <dbReference type="ChEBI" id="CHEBI:58349"/>
        <dbReference type="EC" id="1.5.1.5"/>
    </reaction>
</comment>
<feature type="binding site" evidence="12">
    <location>
        <begin position="164"/>
        <end position="166"/>
    </location>
    <ligand>
        <name>NADP(+)</name>
        <dbReference type="ChEBI" id="CHEBI:58349"/>
    </ligand>
</feature>
<evidence type="ECO:0000259" key="14">
    <source>
        <dbReference type="Pfam" id="PF02882"/>
    </source>
</evidence>
<keyword evidence="6 12" id="KW-0378">Hydrolase</keyword>
<accession>A1HML1</accession>
<evidence type="ECO:0000256" key="10">
    <source>
        <dbReference type="ARBA" id="ARBA00023167"/>
    </source>
</evidence>
<dbReference type="InterPro" id="IPR036291">
    <property type="entry name" value="NAD(P)-bd_dom_sf"/>
</dbReference>